<dbReference type="PANTHER" id="PTHR11712:SF336">
    <property type="entry name" value="3-OXOACYL-[ACYL-CARRIER-PROTEIN] SYNTHASE, MITOCHONDRIAL"/>
    <property type="match status" value="1"/>
</dbReference>
<sequence length="376" mass="39945">MKNPIYIHDAALISPLGSRGFGVNQPMFCTHQGTPVGRIDTDSENALQGLKNESSQYQKLDRSTLLAILAARQLKLESKEVAVNIGSSRGATGIWEDFHAEFVKTGKVPVPTSPLTTLGNLSSWVAQDLGTQSTAFSHSITCATAAHSILNAIAWLESGMATTFIAGGTEAPLTDFTIEQMKALRIYSQEKGEYKCRALDLDKKSNTMVLGEAAACFLLSKKSSANGIKISGYGTAIESLQSATSMSADGLGFQKSMRAAIENLNPESIDAIVTHAPGTILGDSSEVNAIRAVFGEKLPELLNNKWQIGHSLGASAAVNICVAIDLLSGKTPAAIPYLKTGPLNDRHQNRLPSRVLVNASGFGGNCVTLLLEKQVE</sequence>
<dbReference type="GO" id="GO:0006633">
    <property type="term" value="P:fatty acid biosynthetic process"/>
    <property type="evidence" value="ECO:0007669"/>
    <property type="project" value="TreeGrafter"/>
</dbReference>
<evidence type="ECO:0000313" key="7">
    <source>
        <dbReference type="Proteomes" id="UP000031760"/>
    </source>
</evidence>
<dbReference type="KEGG" id="nmf:NMS_0703"/>
<dbReference type="InterPro" id="IPR016039">
    <property type="entry name" value="Thiolase-like"/>
</dbReference>
<evidence type="ECO:0000256" key="2">
    <source>
        <dbReference type="ARBA" id="ARBA00022679"/>
    </source>
</evidence>
<evidence type="ECO:0000313" key="6">
    <source>
        <dbReference type="EMBL" id="BAO54712.1"/>
    </source>
</evidence>
<dbReference type="SUPFAM" id="SSF53901">
    <property type="entry name" value="Thiolase-like"/>
    <property type="match status" value="1"/>
</dbReference>
<dbReference type="InterPro" id="IPR000794">
    <property type="entry name" value="Beta-ketoacyl_synthase"/>
</dbReference>
<dbReference type="Pfam" id="PF02801">
    <property type="entry name" value="Ketoacyl-synt_C"/>
    <property type="match status" value="1"/>
</dbReference>
<dbReference type="Pfam" id="PF00109">
    <property type="entry name" value="ketoacyl-synt"/>
    <property type="match status" value="1"/>
</dbReference>
<dbReference type="AlphaFoldDB" id="W8VWG5"/>
<evidence type="ECO:0000256" key="1">
    <source>
        <dbReference type="ARBA" id="ARBA00008467"/>
    </source>
</evidence>
<dbReference type="RefSeq" id="WP_041495422.1">
    <property type="nucleotide sequence ID" value="NZ_AP014548.1"/>
</dbReference>
<dbReference type="STRING" id="1454201.NMS_0703"/>
<dbReference type="EMBL" id="AP014548">
    <property type="protein sequence ID" value="BAO54712.1"/>
    <property type="molecule type" value="Genomic_DNA"/>
</dbReference>
<comment type="similarity">
    <text evidence="1 3">Belongs to the thiolase-like superfamily. Beta-ketoacyl-ACP synthases family.</text>
</comment>
<dbReference type="HOGENOM" id="CLU_715488_0_0_10"/>
<accession>W8VWG5</accession>
<dbReference type="PROSITE" id="PS50835">
    <property type="entry name" value="IG_LIKE"/>
    <property type="match status" value="1"/>
</dbReference>
<feature type="domain" description="Ketosynthase family 3 (KS3)" evidence="5">
    <location>
        <begin position="1"/>
        <end position="373"/>
    </location>
</feature>
<dbReference type="GO" id="GO:0004315">
    <property type="term" value="F:3-oxoacyl-[acyl-carrier-protein] synthase activity"/>
    <property type="evidence" value="ECO:0007669"/>
    <property type="project" value="TreeGrafter"/>
</dbReference>
<dbReference type="PROSITE" id="PS52004">
    <property type="entry name" value="KS3_2"/>
    <property type="match status" value="1"/>
</dbReference>
<name>W8VWG5_9FLAO</name>
<keyword evidence="7" id="KW-1185">Reference proteome</keyword>
<gene>
    <name evidence="6" type="ORF">NMS_0703</name>
</gene>
<evidence type="ECO:0000259" key="5">
    <source>
        <dbReference type="PROSITE" id="PS52004"/>
    </source>
</evidence>
<dbReference type="Proteomes" id="UP000031760">
    <property type="component" value="Chromosome"/>
</dbReference>
<proteinExistence type="inferred from homology"/>
<reference evidence="6 7" key="1">
    <citation type="journal article" date="2014" name="Proc. Natl. Acad. Sci. U.S.A.">
        <title>Functional characterization of flavobacteria rhodopsins reveals a unique class of light-driven chloride pump in bacteria.</title>
        <authorList>
            <person name="Yoshizawa S."/>
            <person name="Kumagai Y."/>
            <person name="Kim H."/>
            <person name="Ogura Y."/>
            <person name="Hayashi T."/>
            <person name="Iwasaki W."/>
            <person name="DeLong E.F."/>
            <person name="Kogure K."/>
        </authorList>
    </citation>
    <scope>NUCLEOTIDE SEQUENCE [LARGE SCALE GENOMIC DNA]</scope>
    <source>
        <strain evidence="6 7">S1-08</strain>
    </source>
</reference>
<keyword evidence="2 3" id="KW-0808">Transferase</keyword>
<dbReference type="PANTHER" id="PTHR11712">
    <property type="entry name" value="POLYKETIDE SYNTHASE-RELATED"/>
    <property type="match status" value="1"/>
</dbReference>
<feature type="domain" description="Ig-like" evidence="4">
    <location>
        <begin position="111"/>
        <end position="207"/>
    </location>
</feature>
<dbReference type="InterPro" id="IPR014030">
    <property type="entry name" value="Ketoacyl_synth_N"/>
</dbReference>
<dbReference type="OrthoDB" id="1141849at2"/>
<dbReference type="InterPro" id="IPR020841">
    <property type="entry name" value="PKS_Beta-ketoAc_synthase_dom"/>
</dbReference>
<dbReference type="InterPro" id="IPR014031">
    <property type="entry name" value="Ketoacyl_synth_C"/>
</dbReference>
<protein>
    <submittedName>
        <fullName evidence="6">3-oxoacyl-[acyl-carrier-protein] synthase, KASII</fullName>
    </submittedName>
</protein>
<evidence type="ECO:0000259" key="4">
    <source>
        <dbReference type="PROSITE" id="PS50835"/>
    </source>
</evidence>
<evidence type="ECO:0000256" key="3">
    <source>
        <dbReference type="RuleBase" id="RU003694"/>
    </source>
</evidence>
<dbReference type="Gene3D" id="3.40.47.10">
    <property type="match status" value="1"/>
</dbReference>
<organism evidence="6 7">
    <name type="scientific">Nonlabens marinus S1-08</name>
    <dbReference type="NCBI Taxonomy" id="1454201"/>
    <lineage>
        <taxon>Bacteria</taxon>
        <taxon>Pseudomonadati</taxon>
        <taxon>Bacteroidota</taxon>
        <taxon>Flavobacteriia</taxon>
        <taxon>Flavobacteriales</taxon>
        <taxon>Flavobacteriaceae</taxon>
        <taxon>Nonlabens</taxon>
    </lineage>
</organism>
<dbReference type="InterPro" id="IPR007110">
    <property type="entry name" value="Ig-like_dom"/>
</dbReference>